<dbReference type="PANTHER" id="PTHR21174">
    <property type="match status" value="1"/>
</dbReference>
<dbReference type="PIRSF" id="PIRSF035170">
    <property type="entry name" value="HD_phosphohydro"/>
    <property type="match status" value="1"/>
</dbReference>
<dbReference type="SUPFAM" id="SSF109604">
    <property type="entry name" value="HD-domain/PDEase-like"/>
    <property type="match status" value="1"/>
</dbReference>
<dbReference type="PATRIC" id="fig|1384056.3.peg.538"/>
<evidence type="ECO:0000313" key="2">
    <source>
        <dbReference type="Proteomes" id="UP000029393"/>
    </source>
</evidence>
<dbReference type="EMBL" id="AVCK01000009">
    <property type="protein sequence ID" value="KFN47569.1"/>
    <property type="molecule type" value="Genomic_DNA"/>
</dbReference>
<dbReference type="Proteomes" id="UP000029393">
    <property type="component" value="Unassembled WGS sequence"/>
</dbReference>
<dbReference type="Gene3D" id="1.10.3210.10">
    <property type="entry name" value="Hypothetical protein af1432"/>
    <property type="match status" value="1"/>
</dbReference>
<evidence type="ECO:0008006" key="3">
    <source>
        <dbReference type="Google" id="ProtNLM"/>
    </source>
</evidence>
<dbReference type="InterPro" id="IPR009218">
    <property type="entry name" value="HD_phosphohydro"/>
</dbReference>
<dbReference type="OrthoDB" id="9808993at2"/>
<evidence type="ECO:0000313" key="1">
    <source>
        <dbReference type="EMBL" id="KFN47569.1"/>
    </source>
</evidence>
<dbReference type="eggNOG" id="COG4339">
    <property type="taxonomic scope" value="Bacteria"/>
</dbReference>
<accession>A0A091B9Q8</accession>
<dbReference type="STRING" id="1384056.N787_08390"/>
<dbReference type="AlphaFoldDB" id="A0A091B9Q8"/>
<keyword evidence="2" id="KW-1185">Reference proteome</keyword>
<protein>
    <recommendedName>
        <fullName evidence="3">N-methyl-D-aspartate receptor NMDAR2C subunit</fullName>
    </recommendedName>
</protein>
<reference evidence="1 2" key="1">
    <citation type="submission" date="2013-09" db="EMBL/GenBank/DDBJ databases">
        <title>Genome sequencing of Arenimonas metalli.</title>
        <authorList>
            <person name="Chen F."/>
            <person name="Wang G."/>
        </authorList>
    </citation>
    <scope>NUCLEOTIDE SEQUENCE [LARGE SCALE GENOMIC DNA]</scope>
    <source>
        <strain evidence="1 2">CF5-1</strain>
    </source>
</reference>
<dbReference type="RefSeq" id="WP_034210609.1">
    <property type="nucleotide sequence ID" value="NZ_AVCK01000009.1"/>
</dbReference>
<dbReference type="PANTHER" id="PTHR21174:SF0">
    <property type="entry name" value="HD PHOSPHOHYDROLASE FAMILY PROTEIN-RELATED"/>
    <property type="match status" value="1"/>
</dbReference>
<organism evidence="1 2">
    <name type="scientific">Arenimonas metalli CF5-1</name>
    <dbReference type="NCBI Taxonomy" id="1384056"/>
    <lineage>
        <taxon>Bacteria</taxon>
        <taxon>Pseudomonadati</taxon>
        <taxon>Pseudomonadota</taxon>
        <taxon>Gammaproteobacteria</taxon>
        <taxon>Lysobacterales</taxon>
        <taxon>Lysobacteraceae</taxon>
        <taxon>Arenimonas</taxon>
    </lineage>
</organism>
<gene>
    <name evidence="1" type="ORF">N787_08390</name>
</gene>
<comment type="caution">
    <text evidence="1">The sequence shown here is derived from an EMBL/GenBank/DDBJ whole genome shotgun (WGS) entry which is preliminary data.</text>
</comment>
<proteinExistence type="predicted"/>
<sequence>MTDDRNDPSPARFDDSWQRCWAGLQAKGDGAAVRDALLAAYAEPQRSYHTLQHLSECLALFDAHRHLAVEPAEVEIALWFHDAIYAVRASDNEARSADWAEAELRKAGVTEARISRVRSHILATRHSALPEGNDQALLVDIDLSILGAPRARFEEYERQVREEYRWVPGFLFHLKRRQILAQFLARDALFNTPAMRAALEAAARGNLAESLRNAKA</sequence>
<name>A0A091B9Q8_9GAMM</name>